<dbReference type="SMART" id="SM00895">
    <property type="entry name" value="FCD"/>
    <property type="match status" value="1"/>
</dbReference>
<dbReference type="InterPro" id="IPR036390">
    <property type="entry name" value="WH_DNA-bd_sf"/>
</dbReference>
<organism evidence="5">
    <name type="scientific">freshwater metagenome</name>
    <dbReference type="NCBI Taxonomy" id="449393"/>
    <lineage>
        <taxon>unclassified sequences</taxon>
        <taxon>metagenomes</taxon>
        <taxon>ecological metagenomes</taxon>
    </lineage>
</organism>
<dbReference type="SUPFAM" id="SSF48008">
    <property type="entry name" value="GntR ligand-binding domain-like"/>
    <property type="match status" value="1"/>
</dbReference>
<evidence type="ECO:0000313" key="5">
    <source>
        <dbReference type="EMBL" id="CAB4924027.1"/>
    </source>
</evidence>
<evidence type="ECO:0000259" key="4">
    <source>
        <dbReference type="PROSITE" id="PS50949"/>
    </source>
</evidence>
<keyword evidence="2" id="KW-0238">DNA-binding</keyword>
<sequence>MTTTDWLEELRSERSDLGRASTAGRVADVLRTRITEGHLRPGTRLSEEDIGAALGVSRNTLREAFRLLGHERLLVHEFNRGVFVRRLTVDDVRDLYQVRRLLECGAVRRLAERRASDSSPAGRTAELLAPVRAAVEEGESAAAQDAWVAVGTANMHFHQAVADLAQSPRVTEVMDHLLAELRLVFHVMDAPQAFHATYLPENRAILELLVADDLAGAEAAIATYLDAAEAQLVEAYAAAAARG</sequence>
<gene>
    <name evidence="5" type="ORF">UFOPK3662_00796</name>
</gene>
<name>A0A6J7I033_9ZZZZ</name>
<dbReference type="InterPro" id="IPR036388">
    <property type="entry name" value="WH-like_DNA-bd_sf"/>
</dbReference>
<dbReference type="CDD" id="cd07377">
    <property type="entry name" value="WHTH_GntR"/>
    <property type="match status" value="1"/>
</dbReference>
<dbReference type="InterPro" id="IPR000524">
    <property type="entry name" value="Tscrpt_reg_HTH_GntR"/>
</dbReference>
<dbReference type="PANTHER" id="PTHR43537:SF45">
    <property type="entry name" value="GNTR FAMILY REGULATORY PROTEIN"/>
    <property type="match status" value="1"/>
</dbReference>
<dbReference type="PANTHER" id="PTHR43537">
    <property type="entry name" value="TRANSCRIPTIONAL REGULATOR, GNTR FAMILY"/>
    <property type="match status" value="1"/>
</dbReference>
<feature type="domain" description="HTH gntR-type" evidence="4">
    <location>
        <begin position="20"/>
        <end position="87"/>
    </location>
</feature>
<dbReference type="InterPro" id="IPR008920">
    <property type="entry name" value="TF_FadR/GntR_C"/>
</dbReference>
<evidence type="ECO:0000256" key="3">
    <source>
        <dbReference type="ARBA" id="ARBA00023163"/>
    </source>
</evidence>
<dbReference type="Gene3D" id="1.10.10.10">
    <property type="entry name" value="Winged helix-like DNA-binding domain superfamily/Winged helix DNA-binding domain"/>
    <property type="match status" value="1"/>
</dbReference>
<evidence type="ECO:0000256" key="1">
    <source>
        <dbReference type="ARBA" id="ARBA00023015"/>
    </source>
</evidence>
<dbReference type="Pfam" id="PF00392">
    <property type="entry name" value="GntR"/>
    <property type="match status" value="1"/>
</dbReference>
<dbReference type="AlphaFoldDB" id="A0A6J7I033"/>
<dbReference type="Pfam" id="PF07729">
    <property type="entry name" value="FCD"/>
    <property type="match status" value="1"/>
</dbReference>
<dbReference type="SUPFAM" id="SSF46785">
    <property type="entry name" value="Winged helix' DNA-binding domain"/>
    <property type="match status" value="1"/>
</dbReference>
<proteinExistence type="predicted"/>
<dbReference type="EMBL" id="CAFBMW010000005">
    <property type="protein sequence ID" value="CAB4924027.1"/>
    <property type="molecule type" value="Genomic_DNA"/>
</dbReference>
<dbReference type="InterPro" id="IPR011711">
    <property type="entry name" value="GntR_C"/>
</dbReference>
<dbReference type="SMART" id="SM00345">
    <property type="entry name" value="HTH_GNTR"/>
    <property type="match status" value="1"/>
</dbReference>
<dbReference type="GO" id="GO:0003677">
    <property type="term" value="F:DNA binding"/>
    <property type="evidence" value="ECO:0007669"/>
    <property type="project" value="UniProtKB-KW"/>
</dbReference>
<dbReference type="GO" id="GO:0003700">
    <property type="term" value="F:DNA-binding transcription factor activity"/>
    <property type="evidence" value="ECO:0007669"/>
    <property type="project" value="InterPro"/>
</dbReference>
<protein>
    <submittedName>
        <fullName evidence="5">Unannotated protein</fullName>
    </submittedName>
</protein>
<keyword evidence="1" id="KW-0805">Transcription regulation</keyword>
<dbReference type="Gene3D" id="1.20.120.530">
    <property type="entry name" value="GntR ligand-binding domain-like"/>
    <property type="match status" value="1"/>
</dbReference>
<evidence type="ECO:0000256" key="2">
    <source>
        <dbReference type="ARBA" id="ARBA00023125"/>
    </source>
</evidence>
<dbReference type="PROSITE" id="PS50949">
    <property type="entry name" value="HTH_GNTR"/>
    <property type="match status" value="1"/>
</dbReference>
<keyword evidence="3" id="KW-0804">Transcription</keyword>
<reference evidence="5" key="1">
    <citation type="submission" date="2020-05" db="EMBL/GenBank/DDBJ databases">
        <authorList>
            <person name="Chiriac C."/>
            <person name="Salcher M."/>
            <person name="Ghai R."/>
            <person name="Kavagutti S V."/>
        </authorList>
    </citation>
    <scope>NUCLEOTIDE SEQUENCE</scope>
</reference>
<accession>A0A6J7I033</accession>